<feature type="chain" id="PRO_5038460237" description="PorV/PorQ family protein" evidence="1">
    <location>
        <begin position="24"/>
        <end position="383"/>
    </location>
</feature>
<keyword evidence="1" id="KW-0732">Signal</keyword>
<name>A0A9D2KB42_9BACT</name>
<dbReference type="AlphaFoldDB" id="A0A9D2KB42"/>
<accession>A0A9D2KB42</accession>
<organism evidence="2 3">
    <name type="scientific">Candidatus Mucispirillum faecigallinarum</name>
    <dbReference type="NCBI Taxonomy" id="2838699"/>
    <lineage>
        <taxon>Bacteria</taxon>
        <taxon>Pseudomonadati</taxon>
        <taxon>Deferribacterota</taxon>
        <taxon>Deferribacteres</taxon>
        <taxon>Deferribacterales</taxon>
        <taxon>Mucispirillaceae</taxon>
        <taxon>Mucispirillum</taxon>
    </lineage>
</organism>
<sequence>MKFKAILITILVMIPFASSYAQKAVFSREYPRMMTSVRAMGMGNAFFGVSDDKYAAFYNPAGLAMNKSLWSVDIIPLSIGANSNMVSNGTDIGSMFLQGGLNTDTIIKTLDGMMGQYNNISPVTFFPAFTYKNWSFGIFLNSYANILTYNKVMPTALAKVHADAGAVLTYAHSFLKDKSLHVGVSLMGFYRMAYTASYTAVDIASIDTNNLLNSMLESTGWGILASVGVMYELPWLRKELNPRVGLSFNDFGYQQMAQSVDKVEPTLNLSLAISPNWEFISSNIVVDFNDLLFMNGSDDSFGKRVNIGAEIGFWNRIFLRTGLHQGYWTAGAGVNIWALRINYAYYTEELGAYAGQYADTRHVIEVVLGWDQLKKQPNNRLID</sequence>
<dbReference type="Proteomes" id="UP000824176">
    <property type="component" value="Unassembled WGS sequence"/>
</dbReference>
<proteinExistence type="predicted"/>
<comment type="caution">
    <text evidence="2">The sequence shown here is derived from an EMBL/GenBank/DDBJ whole genome shotgun (WGS) entry which is preliminary data.</text>
</comment>
<evidence type="ECO:0000256" key="1">
    <source>
        <dbReference type="SAM" id="SignalP"/>
    </source>
</evidence>
<reference evidence="2" key="2">
    <citation type="submission" date="2021-04" db="EMBL/GenBank/DDBJ databases">
        <authorList>
            <person name="Gilroy R."/>
        </authorList>
    </citation>
    <scope>NUCLEOTIDE SEQUENCE</scope>
    <source>
        <strain evidence="2">ChiW4-1371</strain>
    </source>
</reference>
<reference evidence="2" key="1">
    <citation type="journal article" date="2021" name="PeerJ">
        <title>Extensive microbial diversity within the chicken gut microbiome revealed by metagenomics and culture.</title>
        <authorList>
            <person name="Gilroy R."/>
            <person name="Ravi A."/>
            <person name="Getino M."/>
            <person name="Pursley I."/>
            <person name="Horton D.L."/>
            <person name="Alikhan N.F."/>
            <person name="Baker D."/>
            <person name="Gharbi K."/>
            <person name="Hall N."/>
            <person name="Watson M."/>
            <person name="Adriaenssens E.M."/>
            <person name="Foster-Nyarko E."/>
            <person name="Jarju S."/>
            <person name="Secka A."/>
            <person name="Antonio M."/>
            <person name="Oren A."/>
            <person name="Chaudhuri R.R."/>
            <person name="La Ragione R."/>
            <person name="Hildebrand F."/>
            <person name="Pallen M.J."/>
        </authorList>
    </citation>
    <scope>NUCLEOTIDE SEQUENCE</scope>
    <source>
        <strain evidence="2">ChiW4-1371</strain>
    </source>
</reference>
<dbReference type="EMBL" id="DXAQ01000128">
    <property type="protein sequence ID" value="HIZ90004.1"/>
    <property type="molecule type" value="Genomic_DNA"/>
</dbReference>
<feature type="signal peptide" evidence="1">
    <location>
        <begin position="1"/>
        <end position="23"/>
    </location>
</feature>
<protein>
    <recommendedName>
        <fullName evidence="4">PorV/PorQ family protein</fullName>
    </recommendedName>
</protein>
<dbReference type="Gene3D" id="2.40.160.60">
    <property type="entry name" value="Outer membrane protein transport protein (OMPP1/FadL/TodX)"/>
    <property type="match status" value="1"/>
</dbReference>
<evidence type="ECO:0000313" key="2">
    <source>
        <dbReference type="EMBL" id="HIZ90004.1"/>
    </source>
</evidence>
<evidence type="ECO:0000313" key="3">
    <source>
        <dbReference type="Proteomes" id="UP000824176"/>
    </source>
</evidence>
<evidence type="ECO:0008006" key="4">
    <source>
        <dbReference type="Google" id="ProtNLM"/>
    </source>
</evidence>
<gene>
    <name evidence="2" type="ORF">H9804_08655</name>
</gene>